<feature type="transmembrane region" description="Helical" evidence="7">
    <location>
        <begin position="56"/>
        <end position="76"/>
    </location>
</feature>
<dbReference type="InterPro" id="IPR055431">
    <property type="entry name" value="RsgI_M"/>
</dbReference>
<evidence type="ECO:0000256" key="3">
    <source>
        <dbReference type="ARBA" id="ARBA00022692"/>
    </source>
</evidence>
<evidence type="ECO:0000259" key="8">
    <source>
        <dbReference type="PROSITE" id="PS51849"/>
    </source>
</evidence>
<accession>A0A163RW79</accession>
<comment type="caution">
    <text evidence="9">The sequence shown here is derived from an EMBL/GenBank/DDBJ whole genome shotgun (WGS) entry which is preliminary data.</text>
</comment>
<comment type="subcellular location">
    <subcellularLocation>
        <location evidence="1">Cell membrane</location>
        <topology evidence="1">Single-pass membrane protein</topology>
    </subcellularLocation>
</comment>
<dbReference type="Pfam" id="PF23750">
    <property type="entry name" value="RsgI_M"/>
    <property type="match status" value="1"/>
</dbReference>
<evidence type="ECO:0000256" key="1">
    <source>
        <dbReference type="ARBA" id="ARBA00004162"/>
    </source>
</evidence>
<proteinExistence type="predicted"/>
<dbReference type="EMBL" id="LRFC01000008">
    <property type="protein sequence ID" value="KZE67687.1"/>
    <property type="molecule type" value="Genomic_DNA"/>
</dbReference>
<gene>
    <name evidence="9" type="ORF">AWM68_18115</name>
</gene>
<sequence>MNKAIIVEVNKRHLIVLAEGGEFKKVKNTNASYSVGQEIKLPVKEEKSRSIFSGLLNWKTGTAVALAIFLLFFQILSPVSGPGAYAYVGMDMDPSLELKIDEEMKVLEIFSYNQQGKEVLERMKEWKNRDIEYVTDLIFDTCKELGYLQTKEEVLITTTLSEEIPADKEIEMKKRVNEVITKTAKKKSVEMTTIVMSSKEREESKKMKMSPGHYAIYTAAKKSGIKITKKEISGQTIEKISKKVGPIKELLKEDIQPLADTDTKQKNLVYEPPLPVLDQKDNEAKVKKEKTVLPVQDRIEETRRKKPIELPTGHIVIPAAPQKEEKAAPPGLVKKDPAQDRPSAPASASGHEKDAPKPQIKEVPAAIAAPKEEKSKDEKQKQDKPKDEKPKEEKPKVDPPKESVTPPNPFSEPVIINPEPKEQWIYIEIIVDGNVITVRIKTESKVITEELRKQALALINHNSIKQQHCSRTAVSLQQEVKKEETASVTKQPDVADLVNPAQTNLHTLQAS</sequence>
<dbReference type="GO" id="GO:0005886">
    <property type="term" value="C:plasma membrane"/>
    <property type="evidence" value="ECO:0007669"/>
    <property type="project" value="UniProtKB-SubCell"/>
</dbReference>
<organism evidence="9 10">
    <name type="scientific">Fictibacillus phosphorivorans</name>
    <dbReference type="NCBI Taxonomy" id="1221500"/>
    <lineage>
        <taxon>Bacteria</taxon>
        <taxon>Bacillati</taxon>
        <taxon>Bacillota</taxon>
        <taxon>Bacilli</taxon>
        <taxon>Bacillales</taxon>
        <taxon>Fictibacillaceae</taxon>
        <taxon>Fictibacillus</taxon>
    </lineage>
</organism>
<evidence type="ECO:0000256" key="6">
    <source>
        <dbReference type="SAM" id="MobiDB-lite"/>
    </source>
</evidence>
<feature type="domain" description="RsgI N-terminal anti-sigma" evidence="8">
    <location>
        <begin position="2"/>
        <end position="50"/>
    </location>
</feature>
<dbReference type="AlphaFoldDB" id="A0A163RW79"/>
<keyword evidence="10" id="KW-1185">Reference proteome</keyword>
<keyword evidence="5 7" id="KW-0472">Membrane</keyword>
<reference evidence="10" key="1">
    <citation type="submission" date="2016-01" db="EMBL/GenBank/DDBJ databases">
        <title>Draft genome of Chromobacterium sp. F49.</title>
        <authorList>
            <person name="Hong K.W."/>
        </authorList>
    </citation>
    <scope>NUCLEOTIDE SEQUENCE [LARGE SCALE GENOMIC DNA]</scope>
    <source>
        <strain evidence="10">P7IIIA</strain>
    </source>
</reference>
<keyword evidence="2" id="KW-1003">Cell membrane</keyword>
<evidence type="ECO:0000256" key="7">
    <source>
        <dbReference type="SAM" id="Phobius"/>
    </source>
</evidence>
<dbReference type="RefSeq" id="WP_066238766.1">
    <property type="nucleotide sequence ID" value="NZ_LRFC01000008.1"/>
</dbReference>
<feature type="compositionally biased region" description="Basic and acidic residues" evidence="6">
    <location>
        <begin position="350"/>
        <end position="360"/>
    </location>
</feature>
<keyword evidence="4 7" id="KW-1133">Transmembrane helix</keyword>
<evidence type="ECO:0000256" key="5">
    <source>
        <dbReference type="ARBA" id="ARBA00023136"/>
    </source>
</evidence>
<protein>
    <recommendedName>
        <fullName evidence="8">RsgI N-terminal anti-sigma domain-containing protein</fullName>
    </recommendedName>
</protein>
<dbReference type="PROSITE" id="PS51849">
    <property type="entry name" value="RSGI_N"/>
    <property type="match status" value="1"/>
</dbReference>
<feature type="compositionally biased region" description="Basic and acidic residues" evidence="6">
    <location>
        <begin position="370"/>
        <end position="401"/>
    </location>
</feature>
<dbReference type="Pfam" id="PF12791">
    <property type="entry name" value="RsgI_N"/>
    <property type="match status" value="1"/>
</dbReference>
<evidence type="ECO:0000256" key="4">
    <source>
        <dbReference type="ARBA" id="ARBA00022989"/>
    </source>
</evidence>
<name>A0A163RW79_9BACL</name>
<evidence type="ECO:0000313" key="10">
    <source>
        <dbReference type="Proteomes" id="UP000076567"/>
    </source>
</evidence>
<feature type="region of interest" description="Disordered" evidence="6">
    <location>
        <begin position="303"/>
        <end position="415"/>
    </location>
</feature>
<dbReference type="Proteomes" id="UP000076567">
    <property type="component" value="Unassembled WGS sequence"/>
</dbReference>
<dbReference type="OrthoDB" id="9800626at2"/>
<evidence type="ECO:0000313" key="9">
    <source>
        <dbReference type="EMBL" id="KZE67687.1"/>
    </source>
</evidence>
<evidence type="ECO:0000256" key="2">
    <source>
        <dbReference type="ARBA" id="ARBA00022475"/>
    </source>
</evidence>
<feature type="compositionally biased region" description="Basic and acidic residues" evidence="6">
    <location>
        <begin position="322"/>
        <end position="339"/>
    </location>
</feature>
<dbReference type="InterPro" id="IPR024449">
    <property type="entry name" value="Anti-sigma_RsgI_N"/>
</dbReference>
<keyword evidence="3 7" id="KW-0812">Transmembrane</keyword>